<dbReference type="GO" id="GO:0005634">
    <property type="term" value="C:nucleus"/>
    <property type="evidence" value="ECO:0007669"/>
    <property type="project" value="UniProtKB-SubCell"/>
</dbReference>
<dbReference type="InterPro" id="IPR045314">
    <property type="entry name" value="bZIP_plant_GBF1"/>
</dbReference>
<comment type="caution">
    <text evidence="8">The sequence shown here is derived from an EMBL/GenBank/DDBJ whole genome shotgun (WGS) entry which is preliminary data.</text>
</comment>
<keyword evidence="4" id="KW-0804">Transcription</keyword>
<dbReference type="AlphaFoldDB" id="A0ABD3KBA0"/>
<proteinExistence type="predicted"/>
<evidence type="ECO:0000256" key="1">
    <source>
        <dbReference type="ARBA" id="ARBA00004123"/>
    </source>
</evidence>
<evidence type="ECO:0000256" key="6">
    <source>
        <dbReference type="SAM" id="MobiDB-lite"/>
    </source>
</evidence>
<feature type="domain" description="BZIP" evidence="7">
    <location>
        <begin position="50"/>
        <end position="113"/>
    </location>
</feature>
<dbReference type="PROSITE" id="PS00036">
    <property type="entry name" value="BZIP_BASIC"/>
    <property type="match status" value="1"/>
</dbReference>
<dbReference type="PANTHER" id="PTHR45764:SF52">
    <property type="entry name" value="BASIC LEUCINE ZIPPER 4"/>
    <property type="match status" value="1"/>
</dbReference>
<dbReference type="GO" id="GO:0046982">
    <property type="term" value="F:protein heterodimerization activity"/>
    <property type="evidence" value="ECO:0007669"/>
    <property type="project" value="UniProtKB-ARBA"/>
</dbReference>
<keyword evidence="9" id="KW-1185">Reference proteome</keyword>
<dbReference type="InterPro" id="IPR046347">
    <property type="entry name" value="bZIP_sf"/>
</dbReference>
<dbReference type="Pfam" id="PF00170">
    <property type="entry name" value="bZIP_1"/>
    <property type="match status" value="1"/>
</dbReference>
<dbReference type="SMART" id="SM00338">
    <property type="entry name" value="BRLZ"/>
    <property type="match status" value="1"/>
</dbReference>
<keyword evidence="5" id="KW-0539">Nucleus</keyword>
<dbReference type="PROSITE" id="PS50217">
    <property type="entry name" value="BZIP"/>
    <property type="match status" value="1"/>
</dbReference>
<feature type="compositionally biased region" description="Polar residues" evidence="6">
    <location>
        <begin position="30"/>
        <end position="47"/>
    </location>
</feature>
<evidence type="ECO:0000259" key="7">
    <source>
        <dbReference type="PROSITE" id="PS50217"/>
    </source>
</evidence>
<feature type="region of interest" description="Disordered" evidence="6">
    <location>
        <begin position="28"/>
        <end position="71"/>
    </location>
</feature>
<evidence type="ECO:0000313" key="9">
    <source>
        <dbReference type="Proteomes" id="UP001634007"/>
    </source>
</evidence>
<evidence type="ECO:0000256" key="3">
    <source>
        <dbReference type="ARBA" id="ARBA00023125"/>
    </source>
</evidence>
<evidence type="ECO:0000256" key="5">
    <source>
        <dbReference type="ARBA" id="ARBA00023242"/>
    </source>
</evidence>
<dbReference type="Gene3D" id="1.20.5.170">
    <property type="match status" value="1"/>
</dbReference>
<gene>
    <name evidence="8" type="ORF">ACJRO7_024167</name>
</gene>
<dbReference type="SUPFAM" id="SSF57959">
    <property type="entry name" value="Leucine zipper domain"/>
    <property type="match status" value="1"/>
</dbReference>
<dbReference type="PANTHER" id="PTHR45764">
    <property type="entry name" value="BZIP TRANSCRIPTION FACTOR 44"/>
    <property type="match status" value="1"/>
</dbReference>
<evidence type="ECO:0000313" key="8">
    <source>
        <dbReference type="EMBL" id="KAL3734962.1"/>
    </source>
</evidence>
<evidence type="ECO:0000256" key="4">
    <source>
        <dbReference type="ARBA" id="ARBA00023163"/>
    </source>
</evidence>
<feature type="compositionally biased region" description="Basic and acidic residues" evidence="6">
    <location>
        <begin position="49"/>
        <end position="61"/>
    </location>
</feature>
<dbReference type="CDD" id="cd14702">
    <property type="entry name" value="bZIP_plant_GBF1"/>
    <property type="match status" value="1"/>
</dbReference>
<dbReference type="InterPro" id="IPR004827">
    <property type="entry name" value="bZIP"/>
</dbReference>
<sequence length="141" mass="16351">MFCSDDPVHLQLLTYDELEELLSILESESPVSPNNSCSEGSNRTLSSAEGDRKRRRMESNRKSAARSRCRKKQHLEELTDELNRLGVVNRELKSRLEYAMTQFFTVQTENERLRSECASLSARLSDLHWILLAMQNHINPR</sequence>
<dbReference type="Proteomes" id="UP001634007">
    <property type="component" value="Unassembled WGS sequence"/>
</dbReference>
<evidence type="ECO:0000256" key="2">
    <source>
        <dbReference type="ARBA" id="ARBA00023015"/>
    </source>
</evidence>
<comment type="subcellular location">
    <subcellularLocation>
        <location evidence="1">Nucleus</location>
    </subcellularLocation>
</comment>
<reference evidence="8 9" key="1">
    <citation type="submission" date="2024-11" db="EMBL/GenBank/DDBJ databases">
        <title>Chromosome-level genome assembly of Eucalyptus globulus Labill. provides insights into its genome evolution.</title>
        <authorList>
            <person name="Li X."/>
        </authorList>
    </citation>
    <scope>NUCLEOTIDE SEQUENCE [LARGE SCALE GENOMIC DNA]</scope>
    <source>
        <strain evidence="8">CL2024</strain>
        <tissue evidence="8">Fresh tender leaves</tissue>
    </source>
</reference>
<protein>
    <recommendedName>
        <fullName evidence="7">BZIP domain-containing protein</fullName>
    </recommendedName>
</protein>
<keyword evidence="3" id="KW-0238">DNA-binding</keyword>
<dbReference type="FunFam" id="1.20.5.170:FF:000020">
    <property type="entry name" value="BZIP transcription factor"/>
    <property type="match status" value="1"/>
</dbReference>
<organism evidence="8 9">
    <name type="scientific">Eucalyptus globulus</name>
    <name type="common">Tasmanian blue gum</name>
    <dbReference type="NCBI Taxonomy" id="34317"/>
    <lineage>
        <taxon>Eukaryota</taxon>
        <taxon>Viridiplantae</taxon>
        <taxon>Streptophyta</taxon>
        <taxon>Embryophyta</taxon>
        <taxon>Tracheophyta</taxon>
        <taxon>Spermatophyta</taxon>
        <taxon>Magnoliopsida</taxon>
        <taxon>eudicotyledons</taxon>
        <taxon>Gunneridae</taxon>
        <taxon>Pentapetalae</taxon>
        <taxon>rosids</taxon>
        <taxon>malvids</taxon>
        <taxon>Myrtales</taxon>
        <taxon>Myrtaceae</taxon>
        <taxon>Myrtoideae</taxon>
        <taxon>Eucalypteae</taxon>
        <taxon>Eucalyptus</taxon>
    </lineage>
</organism>
<keyword evidence="2" id="KW-0805">Transcription regulation</keyword>
<accession>A0ABD3KBA0</accession>
<dbReference type="EMBL" id="JBJKBG010000006">
    <property type="protein sequence ID" value="KAL3734962.1"/>
    <property type="molecule type" value="Genomic_DNA"/>
</dbReference>
<dbReference type="GO" id="GO:0003677">
    <property type="term" value="F:DNA binding"/>
    <property type="evidence" value="ECO:0007669"/>
    <property type="project" value="UniProtKB-KW"/>
</dbReference>
<name>A0ABD3KBA0_EUCGL</name>